<gene>
    <name evidence="2" type="ORF">FEA48_01945</name>
</gene>
<keyword evidence="1" id="KW-0732">Signal</keyword>
<organism evidence="2 3">
    <name type="scientific">Pseudomonas nitroreducens</name>
    <dbReference type="NCBI Taxonomy" id="46680"/>
    <lineage>
        <taxon>Bacteria</taxon>
        <taxon>Pseudomonadati</taxon>
        <taxon>Pseudomonadota</taxon>
        <taxon>Gammaproteobacteria</taxon>
        <taxon>Pseudomonadales</taxon>
        <taxon>Pseudomonadaceae</taxon>
        <taxon>Pseudomonas</taxon>
    </lineage>
</organism>
<dbReference type="Proteomes" id="UP000307510">
    <property type="component" value="Unassembled WGS sequence"/>
</dbReference>
<proteinExistence type="predicted"/>
<dbReference type="RefSeq" id="WP_138212300.1">
    <property type="nucleotide sequence ID" value="NZ_VASG01000001.1"/>
</dbReference>
<protein>
    <recommendedName>
        <fullName evidence="4">Tetratricopeptide repeat protein</fullName>
    </recommendedName>
</protein>
<feature type="signal peptide" evidence="1">
    <location>
        <begin position="1"/>
        <end position="18"/>
    </location>
</feature>
<accession>A0A5R9AHJ9</accession>
<reference evidence="3" key="2">
    <citation type="submission" date="2019-06" db="EMBL/GenBank/DDBJ databases">
        <title>AzeR, a transcriptional regulator that responds to azelaic acid in Pseudomonas nitroreducens.</title>
        <authorList>
            <person name="Bez C."/>
            <person name="Javvadi S.G."/>
            <person name="Bertani I."/>
            <person name="Devescovi G."/>
            <person name="Studholme D.J."/>
            <person name="Geller A."/>
            <person name="Levy A."/>
            <person name="Venturi V."/>
        </authorList>
    </citation>
    <scope>NUCLEOTIDE SEQUENCE [LARGE SCALE GENOMIC DNA]</scope>
    <source>
        <strain evidence="3">DSM 9128</strain>
    </source>
</reference>
<reference evidence="2 3" key="1">
    <citation type="submission" date="2019-05" db="EMBL/GenBank/DDBJ databases">
        <authorList>
            <person name="Moore K."/>
            <person name="O'Neill P."/>
            <person name="Farbos A."/>
            <person name="Studholme D.J."/>
        </authorList>
    </citation>
    <scope>NUCLEOTIDE SEQUENCE [LARGE SCALE GENOMIC DNA]</scope>
    <source>
        <strain evidence="2 3">DSM 9128</strain>
    </source>
</reference>
<evidence type="ECO:0008006" key="4">
    <source>
        <dbReference type="Google" id="ProtNLM"/>
    </source>
</evidence>
<sequence length="321" mass="35612">MRRFLLALLAVFSLNAVADDTWKPFPYDQSAFDYSGDKLREAWPRLTRGFGANYPFPDADWVVTMATRHPDALEKTVTAGTGFSGKPEEAQVYAEKLQDVWRKVFRGDFAQAKKDGLALGVGGQVPGMFAQVLYAMFLAPSQDEKQRLLEEVISYTDEAGPLLNADPIAQFGRAYAKARLAEDLPVPVVLKRGYTGDIPKELDALLAKQPNQPFALALYGGYEAGVIRKVGKLVGKMTYGVSADKMEQYFARSFRASDDLPIGHYEYANALGYVYGEDEEQKALEQLKKAVAIKPINAMEALEVAHAQQLLKKAQQEMAQR</sequence>
<evidence type="ECO:0000256" key="1">
    <source>
        <dbReference type="SAM" id="SignalP"/>
    </source>
</evidence>
<evidence type="ECO:0000313" key="3">
    <source>
        <dbReference type="Proteomes" id="UP000307510"/>
    </source>
</evidence>
<dbReference type="EMBL" id="VASG01000001">
    <property type="protein sequence ID" value="TLP77980.1"/>
    <property type="molecule type" value="Genomic_DNA"/>
</dbReference>
<feature type="chain" id="PRO_5024383840" description="Tetratricopeptide repeat protein" evidence="1">
    <location>
        <begin position="19"/>
        <end position="321"/>
    </location>
</feature>
<evidence type="ECO:0000313" key="2">
    <source>
        <dbReference type="EMBL" id="TLP77980.1"/>
    </source>
</evidence>
<dbReference type="AlphaFoldDB" id="A0A5R9AHJ9"/>
<name>A0A5R9AHJ9_PSENT</name>
<comment type="caution">
    <text evidence="2">The sequence shown here is derived from an EMBL/GenBank/DDBJ whole genome shotgun (WGS) entry which is preliminary data.</text>
</comment>